<dbReference type="InterPro" id="IPR012337">
    <property type="entry name" value="RNaseH-like_sf"/>
</dbReference>
<dbReference type="PANTHER" id="PTHR44329:SF260">
    <property type="entry name" value="PROTEIN KINASE DOMAIN-CONTAINING PROTEIN"/>
    <property type="match status" value="1"/>
</dbReference>
<proteinExistence type="predicted"/>
<name>A0A8H4L1V2_9HYPO</name>
<protein>
    <submittedName>
        <fullName evidence="2">Serine threonine kinase</fullName>
    </submittedName>
</protein>
<dbReference type="SMART" id="SM00220">
    <property type="entry name" value="S_TKc"/>
    <property type="match status" value="1"/>
</dbReference>
<dbReference type="GO" id="GO:0004674">
    <property type="term" value="F:protein serine/threonine kinase activity"/>
    <property type="evidence" value="ECO:0007669"/>
    <property type="project" value="TreeGrafter"/>
</dbReference>
<dbReference type="SUPFAM" id="SSF53098">
    <property type="entry name" value="Ribonuclease H-like"/>
    <property type="match status" value="1"/>
</dbReference>
<keyword evidence="2" id="KW-0808">Transferase</keyword>
<accession>A0A8H4L1V2</accession>
<dbReference type="InterPro" id="IPR000719">
    <property type="entry name" value="Prot_kinase_dom"/>
</dbReference>
<keyword evidence="2" id="KW-0418">Kinase</keyword>
<dbReference type="AlphaFoldDB" id="A0A8H4L1V2"/>
<dbReference type="Gene3D" id="1.10.510.10">
    <property type="entry name" value="Transferase(Phosphotransferase) domain 1"/>
    <property type="match status" value="1"/>
</dbReference>
<gene>
    <name evidence="2" type="ORF">FALBO_13557</name>
</gene>
<dbReference type="InterPro" id="IPR011009">
    <property type="entry name" value="Kinase-like_dom_sf"/>
</dbReference>
<feature type="domain" description="Protein kinase" evidence="1">
    <location>
        <begin position="640"/>
        <end position="984"/>
    </location>
</feature>
<dbReference type="PANTHER" id="PTHR44329">
    <property type="entry name" value="SERINE/THREONINE-PROTEIN KINASE TNNI3K-RELATED"/>
    <property type="match status" value="1"/>
</dbReference>
<dbReference type="Pfam" id="PF21762">
    <property type="entry name" value="DEDDh_C"/>
    <property type="match status" value="1"/>
</dbReference>
<dbReference type="PROSITE" id="PS00108">
    <property type="entry name" value="PROTEIN_KINASE_ST"/>
    <property type="match status" value="1"/>
</dbReference>
<dbReference type="EMBL" id="JAADYS010002115">
    <property type="protein sequence ID" value="KAF4459684.1"/>
    <property type="molecule type" value="Genomic_DNA"/>
</dbReference>
<evidence type="ECO:0000313" key="3">
    <source>
        <dbReference type="Proteomes" id="UP000554235"/>
    </source>
</evidence>
<dbReference type="InterPro" id="IPR048519">
    <property type="entry name" value="Gfd2/YDR514C-like_C"/>
</dbReference>
<dbReference type="PROSITE" id="PS50011">
    <property type="entry name" value="PROTEIN_KINASE_DOM"/>
    <property type="match status" value="1"/>
</dbReference>
<comment type="caution">
    <text evidence="2">The sequence shown here is derived from an EMBL/GenBank/DDBJ whole genome shotgun (WGS) entry which is preliminary data.</text>
</comment>
<dbReference type="OrthoDB" id="248923at2759"/>
<organism evidence="2 3">
    <name type="scientific">Fusarium albosuccineum</name>
    <dbReference type="NCBI Taxonomy" id="1237068"/>
    <lineage>
        <taxon>Eukaryota</taxon>
        <taxon>Fungi</taxon>
        <taxon>Dikarya</taxon>
        <taxon>Ascomycota</taxon>
        <taxon>Pezizomycotina</taxon>
        <taxon>Sordariomycetes</taxon>
        <taxon>Hypocreomycetidae</taxon>
        <taxon>Hypocreales</taxon>
        <taxon>Nectriaceae</taxon>
        <taxon>Fusarium</taxon>
        <taxon>Fusarium decemcellulare species complex</taxon>
    </lineage>
</organism>
<dbReference type="Pfam" id="PF00069">
    <property type="entry name" value="Pkinase"/>
    <property type="match status" value="1"/>
</dbReference>
<keyword evidence="3" id="KW-1185">Reference proteome</keyword>
<reference evidence="2 3" key="1">
    <citation type="submission" date="2020-01" db="EMBL/GenBank/DDBJ databases">
        <title>Identification and distribution of gene clusters putatively required for synthesis of sphingolipid metabolism inhibitors in phylogenetically diverse species of the filamentous fungus Fusarium.</title>
        <authorList>
            <person name="Kim H.-S."/>
            <person name="Busman M."/>
            <person name="Brown D.W."/>
            <person name="Divon H."/>
            <person name="Uhlig S."/>
            <person name="Proctor R.H."/>
        </authorList>
    </citation>
    <scope>NUCLEOTIDE SEQUENCE [LARGE SCALE GENOMIC DNA]</scope>
    <source>
        <strain evidence="2 3">NRRL 20459</strain>
    </source>
</reference>
<evidence type="ECO:0000313" key="2">
    <source>
        <dbReference type="EMBL" id="KAF4459684.1"/>
    </source>
</evidence>
<dbReference type="InterPro" id="IPR008271">
    <property type="entry name" value="Ser/Thr_kinase_AS"/>
</dbReference>
<dbReference type="InterPro" id="IPR051681">
    <property type="entry name" value="Ser/Thr_Kinases-Pseudokinases"/>
</dbReference>
<dbReference type="SUPFAM" id="SSF56112">
    <property type="entry name" value="Protein kinase-like (PK-like)"/>
    <property type="match status" value="1"/>
</dbReference>
<dbReference type="GO" id="GO:0005524">
    <property type="term" value="F:ATP binding"/>
    <property type="evidence" value="ECO:0007669"/>
    <property type="project" value="InterPro"/>
</dbReference>
<dbReference type="Proteomes" id="UP000554235">
    <property type="component" value="Unassembled WGS sequence"/>
</dbReference>
<evidence type="ECO:0000259" key="1">
    <source>
        <dbReference type="PROSITE" id="PS50011"/>
    </source>
</evidence>
<sequence length="1033" mass="115331">MVLFFSAGLCLDMASPPHTGSLLEENIVLRQILGYRLETVETSLYNLPQIGQCLPGTFIKDVLLVSIDVDAKDYEAISADHDFRIGVSILDTRYLVQKLHDPRDTITSYQFINRNSETCNNAAKNFLFRELKETELITLEPGEASQSSVQLAPPTFASRISSLIKDRDYVLLAHGTHAEVKFLNNIDPGIIDRALYVLDTAMAAQFPLKQSRCHKLCELLDKFGIRYALLHTAGNDAHFALKALLMIAVRDSRLVPETAAPGDEDLFRYLDAVAHAPCNLSVWTEAPPLAKAKGRRRRERDANRLAFQELPFADEPPADPSIDEWQRQIQAYYKTLALGGVSKRGNRVSRARRQLPFELCSLGGCLNVQSPWVLCHQACKPLHFSCSLAFDTASPYRRLAGTDQDGGALGHGHRLISLTCGQHSVGGKLYETTPPSPLPPARSPFSRISGCIDLAIDGQIISYRAYGFAVYACAIPAIDAPGGPPQGQQVTSRRIFFSKGRLREHFGSNTTIDALLACLCNRCTGSFNAHGFAPLDESHIQEKILSGPDGPLFLALMVYLGTLHLVYPWFSFGFYTRDLRSATTSLLGQVATLFEPGLERNLFQNACAEALEKFDPVKLDFSINTIIPHTTYSDISVFPFCEEVDIGQGTFGTMRRFEIHRESLHHSAEERMRDYPSSVAGWGSERRLLFVRKSVEVTPRHVPSMERDILRMVSQIRGAAADNIVTLLTCYTWQGQWHFVFPYIETDLARLLQGGVLLQGLSPHLRDDEFLPDNWLWKQILGVCRALAVMHTGMRNPFGHMTGQVIMFHFDLKPANILVTADGTLKIADFGLSSITIVQQGQAQTAAYRQGDMRYAPPESRNTGTSDTLPGGELGDIGVLLNYDVWSLACIMTEVLVRLLSQEGHSNQHEGSATLPREGRFFNDNDGILKDCVRNLINGIKCMFREDPSYNTYMKAVGDLLLEMFNHDNSQRISSSTVLDHLERANINYDERRSYDRDELALELLQSSRSEARDYREVGWDDGCGVTQSFLSM</sequence>